<comment type="caution">
    <text evidence="1">The sequence shown here is derived from an EMBL/GenBank/DDBJ whole genome shotgun (WGS) entry which is preliminary data.</text>
</comment>
<proteinExistence type="predicted"/>
<dbReference type="EMBL" id="RQPJ01000002">
    <property type="protein sequence ID" value="RTE54823.1"/>
    <property type="molecule type" value="Genomic_DNA"/>
</dbReference>
<sequence length="68" mass="7973">MDPIDFGGITLQLSPYLLLKIMNPSHRYYMHSWKSNDIIPKRPKSSHQGYKFPLKRYNLLNHGAMPCI</sequence>
<dbReference type="Proteomes" id="UP000267585">
    <property type="component" value="Unassembled WGS sequence"/>
</dbReference>
<organism evidence="1 2">
    <name type="scientific">Arenibacter aquaticus</name>
    <dbReference type="NCBI Taxonomy" id="2489054"/>
    <lineage>
        <taxon>Bacteria</taxon>
        <taxon>Pseudomonadati</taxon>
        <taxon>Bacteroidota</taxon>
        <taxon>Flavobacteriia</taxon>
        <taxon>Flavobacteriales</taxon>
        <taxon>Flavobacteriaceae</taxon>
        <taxon>Arenibacter</taxon>
    </lineage>
</organism>
<protein>
    <submittedName>
        <fullName evidence="1">Uncharacterized protein</fullName>
    </submittedName>
</protein>
<evidence type="ECO:0000313" key="1">
    <source>
        <dbReference type="EMBL" id="RTE54823.1"/>
    </source>
</evidence>
<gene>
    <name evidence="1" type="ORF">EHW67_06575</name>
</gene>
<reference evidence="1 2" key="1">
    <citation type="submission" date="2018-11" db="EMBL/GenBank/DDBJ databases">
        <title>Arenibacter aquaticus sp.nov., a marine bacterium isolated from surface seawater in the South China Sea.</title>
        <authorList>
            <person name="Guo J."/>
            <person name="Sun J."/>
        </authorList>
    </citation>
    <scope>NUCLEOTIDE SEQUENCE [LARGE SCALE GENOMIC DNA]</scope>
    <source>
        <strain evidence="1 2">GUO666</strain>
    </source>
</reference>
<keyword evidence="2" id="KW-1185">Reference proteome</keyword>
<dbReference type="RefSeq" id="WP_126161555.1">
    <property type="nucleotide sequence ID" value="NZ_RQPJ01000002.1"/>
</dbReference>
<evidence type="ECO:0000313" key="2">
    <source>
        <dbReference type="Proteomes" id="UP000267585"/>
    </source>
</evidence>
<name>A0A3S0AFZ6_9FLAO</name>
<accession>A0A3S0AFZ6</accession>
<dbReference type="AlphaFoldDB" id="A0A3S0AFZ6"/>